<comment type="caution">
    <text evidence="2">The sequence shown here is derived from an EMBL/GenBank/DDBJ whole genome shotgun (WGS) entry which is preliminary data.</text>
</comment>
<reference evidence="2 3" key="1">
    <citation type="submission" date="2021-06" db="EMBL/GenBank/DDBJ databases">
        <title>Caerostris extrusa draft genome.</title>
        <authorList>
            <person name="Kono N."/>
            <person name="Arakawa K."/>
        </authorList>
    </citation>
    <scope>NUCLEOTIDE SEQUENCE [LARGE SCALE GENOMIC DNA]</scope>
</reference>
<sequence length="80" mass="9646">MLLHDFRAHQPESQSLICDWLLRNTNRNRRKKEPFPTIPEKIRERNDSSRHFRSYWLFPQPTGPLREGAQSTRRTKRSGD</sequence>
<organism evidence="2 3">
    <name type="scientific">Caerostris extrusa</name>
    <name type="common">Bark spider</name>
    <name type="synonym">Caerostris bankana</name>
    <dbReference type="NCBI Taxonomy" id="172846"/>
    <lineage>
        <taxon>Eukaryota</taxon>
        <taxon>Metazoa</taxon>
        <taxon>Ecdysozoa</taxon>
        <taxon>Arthropoda</taxon>
        <taxon>Chelicerata</taxon>
        <taxon>Arachnida</taxon>
        <taxon>Araneae</taxon>
        <taxon>Araneomorphae</taxon>
        <taxon>Entelegynae</taxon>
        <taxon>Araneoidea</taxon>
        <taxon>Araneidae</taxon>
        <taxon>Caerostris</taxon>
    </lineage>
</organism>
<keyword evidence="3" id="KW-1185">Reference proteome</keyword>
<evidence type="ECO:0000313" key="3">
    <source>
        <dbReference type="Proteomes" id="UP001054945"/>
    </source>
</evidence>
<evidence type="ECO:0000256" key="1">
    <source>
        <dbReference type="SAM" id="MobiDB-lite"/>
    </source>
</evidence>
<proteinExistence type="predicted"/>
<dbReference type="AlphaFoldDB" id="A0AAV4Y1E4"/>
<evidence type="ECO:0000313" key="2">
    <source>
        <dbReference type="EMBL" id="GIZ00649.1"/>
    </source>
</evidence>
<dbReference type="EMBL" id="BPLR01001188">
    <property type="protein sequence ID" value="GIZ00649.1"/>
    <property type="molecule type" value="Genomic_DNA"/>
</dbReference>
<gene>
    <name evidence="2" type="ORF">CEXT_651011</name>
</gene>
<dbReference type="Proteomes" id="UP001054945">
    <property type="component" value="Unassembled WGS sequence"/>
</dbReference>
<feature type="region of interest" description="Disordered" evidence="1">
    <location>
        <begin position="57"/>
        <end position="80"/>
    </location>
</feature>
<accession>A0AAV4Y1E4</accession>
<protein>
    <submittedName>
        <fullName evidence="2">Uncharacterized protein</fullName>
    </submittedName>
</protein>
<name>A0AAV4Y1E4_CAEEX</name>